<dbReference type="InterPro" id="IPR000403">
    <property type="entry name" value="PI3/4_kinase_cat_dom"/>
</dbReference>
<dbReference type="CDD" id="cd05171">
    <property type="entry name" value="PIKKc_ATM"/>
    <property type="match status" value="1"/>
</dbReference>
<evidence type="ECO:0000256" key="7">
    <source>
        <dbReference type="ARBA" id="ARBA00022777"/>
    </source>
</evidence>
<dbReference type="InterPro" id="IPR014009">
    <property type="entry name" value="PIK_FAT"/>
</dbReference>
<dbReference type="PROSITE" id="PS51189">
    <property type="entry name" value="FAT"/>
    <property type="match status" value="1"/>
</dbReference>
<keyword evidence="9" id="KW-0539">Nucleus</keyword>
<evidence type="ECO:0000259" key="15">
    <source>
        <dbReference type="PROSITE" id="PS51190"/>
    </source>
</evidence>
<evidence type="ECO:0000256" key="11">
    <source>
        <dbReference type="SAM" id="Coils"/>
    </source>
</evidence>
<name>A0AAD3D9N8_9STRA</name>
<evidence type="ECO:0000256" key="8">
    <source>
        <dbReference type="ARBA" id="ARBA00022840"/>
    </source>
</evidence>
<evidence type="ECO:0000256" key="3">
    <source>
        <dbReference type="ARBA" id="ARBA00022527"/>
    </source>
</evidence>
<dbReference type="InterPro" id="IPR003152">
    <property type="entry name" value="FATC_dom"/>
</dbReference>
<dbReference type="Gene3D" id="3.30.1010.10">
    <property type="entry name" value="Phosphatidylinositol 3-kinase Catalytic Subunit, Chain A, domain 4"/>
    <property type="match status" value="1"/>
</dbReference>
<dbReference type="PROSITE" id="PS00915">
    <property type="entry name" value="PI3_4_KINASE_1"/>
    <property type="match status" value="1"/>
</dbReference>
<feature type="domain" description="FATC" evidence="15">
    <location>
        <begin position="3535"/>
        <end position="3567"/>
    </location>
</feature>
<keyword evidence="5" id="KW-0547">Nucleotide-binding</keyword>
<dbReference type="PROSITE" id="PS51190">
    <property type="entry name" value="FATC"/>
    <property type="match status" value="1"/>
</dbReference>
<comment type="subcellular location">
    <subcellularLocation>
        <location evidence="1">Nucleus</location>
    </subcellularLocation>
</comment>
<dbReference type="Pfam" id="PF00454">
    <property type="entry name" value="PI3_PI4_kinase"/>
    <property type="match status" value="1"/>
</dbReference>
<dbReference type="EMBL" id="BLLK01000062">
    <property type="protein sequence ID" value="GFH59256.1"/>
    <property type="molecule type" value="Genomic_DNA"/>
</dbReference>
<feature type="coiled-coil region" evidence="11">
    <location>
        <begin position="2925"/>
        <end position="2952"/>
    </location>
</feature>
<dbReference type="SMART" id="SM00146">
    <property type="entry name" value="PI3Kc"/>
    <property type="match status" value="1"/>
</dbReference>
<evidence type="ECO:0000256" key="2">
    <source>
        <dbReference type="ARBA" id="ARBA00012513"/>
    </source>
</evidence>
<reference evidence="16 17" key="1">
    <citation type="journal article" date="2021" name="Sci. Rep.">
        <title>The genome of the diatom Chaetoceros tenuissimus carries an ancient integrated fragment of an extant virus.</title>
        <authorList>
            <person name="Hongo Y."/>
            <person name="Kimura K."/>
            <person name="Takaki Y."/>
            <person name="Yoshida Y."/>
            <person name="Baba S."/>
            <person name="Kobayashi G."/>
            <person name="Nagasaki K."/>
            <person name="Hano T."/>
            <person name="Tomaru Y."/>
        </authorList>
    </citation>
    <scope>NUCLEOTIDE SEQUENCE [LARGE SCALE GENOMIC DNA]</scope>
    <source>
        <strain evidence="16 17">NIES-3715</strain>
    </source>
</reference>
<evidence type="ECO:0000256" key="4">
    <source>
        <dbReference type="ARBA" id="ARBA00022679"/>
    </source>
</evidence>
<keyword evidence="11" id="KW-0175">Coiled coil</keyword>
<dbReference type="Pfam" id="PF02260">
    <property type="entry name" value="FATC"/>
    <property type="match status" value="1"/>
</dbReference>
<evidence type="ECO:0000256" key="10">
    <source>
        <dbReference type="ARBA" id="ARBA00047899"/>
    </source>
</evidence>
<dbReference type="InterPro" id="IPR018936">
    <property type="entry name" value="PI3/4_kinase_CS"/>
</dbReference>
<evidence type="ECO:0000256" key="5">
    <source>
        <dbReference type="ARBA" id="ARBA00022741"/>
    </source>
</evidence>
<keyword evidence="7" id="KW-0418">Kinase</keyword>
<dbReference type="InterPro" id="IPR038980">
    <property type="entry name" value="ATM_plant"/>
</dbReference>
<feature type="domain" description="PI3K/PI4K catalytic" evidence="13">
    <location>
        <begin position="3187"/>
        <end position="3505"/>
    </location>
</feature>
<dbReference type="GO" id="GO:0004674">
    <property type="term" value="F:protein serine/threonine kinase activity"/>
    <property type="evidence" value="ECO:0007669"/>
    <property type="project" value="UniProtKB-KW"/>
</dbReference>
<evidence type="ECO:0000313" key="16">
    <source>
        <dbReference type="EMBL" id="GFH59256.1"/>
    </source>
</evidence>
<keyword evidence="3" id="KW-0723">Serine/threonine-protein kinase</keyword>
<feature type="compositionally biased region" description="Basic residues" evidence="12">
    <location>
        <begin position="1121"/>
        <end position="1137"/>
    </location>
</feature>
<comment type="caution">
    <text evidence="16">The sequence shown here is derived from an EMBL/GenBank/DDBJ whole genome shotgun (WGS) entry which is preliminary data.</text>
</comment>
<keyword evidence="17" id="KW-1185">Reference proteome</keyword>
<keyword evidence="4" id="KW-0808">Transferase</keyword>
<dbReference type="InterPro" id="IPR036940">
    <property type="entry name" value="PI3/4_kinase_cat_sf"/>
</dbReference>
<keyword evidence="6" id="KW-0227">DNA damage</keyword>
<accession>A0AAD3D9N8</accession>
<evidence type="ECO:0000256" key="9">
    <source>
        <dbReference type="ARBA" id="ARBA00023242"/>
    </source>
</evidence>
<organism evidence="16 17">
    <name type="scientific">Chaetoceros tenuissimus</name>
    <dbReference type="NCBI Taxonomy" id="426638"/>
    <lineage>
        <taxon>Eukaryota</taxon>
        <taxon>Sar</taxon>
        <taxon>Stramenopiles</taxon>
        <taxon>Ochrophyta</taxon>
        <taxon>Bacillariophyta</taxon>
        <taxon>Coscinodiscophyceae</taxon>
        <taxon>Chaetocerotophycidae</taxon>
        <taxon>Chaetocerotales</taxon>
        <taxon>Chaetocerotaceae</taxon>
        <taxon>Chaetoceros</taxon>
    </lineage>
</organism>
<gene>
    <name evidence="16" type="ORF">CTEN210_15732</name>
</gene>
<dbReference type="InterPro" id="IPR011009">
    <property type="entry name" value="Kinase-like_dom_sf"/>
</dbReference>
<evidence type="ECO:0000259" key="13">
    <source>
        <dbReference type="PROSITE" id="PS50290"/>
    </source>
</evidence>
<dbReference type="Proteomes" id="UP001054902">
    <property type="component" value="Unassembled WGS sequence"/>
</dbReference>
<dbReference type="SMART" id="SM01343">
    <property type="entry name" value="FATC"/>
    <property type="match status" value="1"/>
</dbReference>
<dbReference type="GO" id="GO:0005524">
    <property type="term" value="F:ATP binding"/>
    <property type="evidence" value="ECO:0007669"/>
    <property type="project" value="UniProtKB-KW"/>
</dbReference>
<dbReference type="PROSITE" id="PS50290">
    <property type="entry name" value="PI3_4_KINASE_3"/>
    <property type="match status" value="1"/>
</dbReference>
<dbReference type="EC" id="2.7.11.1" evidence="2"/>
<comment type="catalytic activity">
    <reaction evidence="10">
        <text>L-threonyl-[protein] + ATP = O-phospho-L-threonyl-[protein] + ADP + H(+)</text>
        <dbReference type="Rhea" id="RHEA:46608"/>
        <dbReference type="Rhea" id="RHEA-COMP:11060"/>
        <dbReference type="Rhea" id="RHEA-COMP:11605"/>
        <dbReference type="ChEBI" id="CHEBI:15378"/>
        <dbReference type="ChEBI" id="CHEBI:30013"/>
        <dbReference type="ChEBI" id="CHEBI:30616"/>
        <dbReference type="ChEBI" id="CHEBI:61977"/>
        <dbReference type="ChEBI" id="CHEBI:456216"/>
        <dbReference type="EC" id="2.7.11.1"/>
    </reaction>
</comment>
<evidence type="ECO:0000256" key="1">
    <source>
        <dbReference type="ARBA" id="ARBA00004123"/>
    </source>
</evidence>
<sequence>MVESAIYQKISRATRDLKDAKKITERRSAASRLKQLINNRSNRLQLLENAERASFEEDDASYRLTVFYSSILETALFATDAILSGKSKKRETEDYTYPFVLLSNIDQDSDAKLLAKYNEQQEQLDQCAPFTFDSLNRYQQTNATLTYASSEVFAKLLRHCLDCFDDEDIMEKYPSIQIEIMKHLAKLCSRVDYVVNFNTNKDVASVIEIVDYLLSENTKQRNKESIVGCACVAFHDLFQNLVTRLGIDVSNHISPCFQVIINWIRNCKRVDEKNHSSLHTGKMFATAATIMTAHPEQCCTVLGEDDVGHILFQYARKGWESNRDDSREQLLSFFSAYIYVSEIAGHYQGLLPGDLGKLGDKSTLDETKLESMKDMLLSPSRIDSLFKMADTKKTSDRNAKQRRTTRAQDQFRPLPKLVRKYLELCARLLRCRQRLHLIKLERESVEDISAYLQRKNPESDFENKVPHQSSNSGDGPLSPFMSLIALPCFSGLASNKAKSNSSLEWSLSSSPLDNTFSVHSLSQSSDIDNGFTSSFQTEMFSCENTDTSDSRLVVYLQIIAACSEAFPRGECWSSSNSWYHTDFSPFECDEKNSLHARQAYCNVCGIEDIAQIVYLLSLLLEKYGHSNGNQQVQKWIFICLLKLTDSSHISTKYIAFSKDDTDKICNAWRTVWNTILRNELRYQASTSNPTPGSVGEFVLMLLTEIIKGDLMSFGSMHFQSLSRDDQMKIWSLPLFSDGSKVLSSAPLELVSAILSCSNISDIDSRSICADVMDPSVQKIFTSEAEYGRGIHFRLAYYGIQALFFNSKHNEAGLRKMGPSLSQYFASLLNAKPISLTTYGIQGLSELKVTYATSHSSLFLDSLNETNLFVDDPRHYNLWNDTIFPFNAQFEIESNPFMWSTLDGLSSSCPQYSLLDRLWLQECRKRIVQRRVPTYAKQTILDIGKYCMKHLVSLLLPEDLDKSPDRNEKRIKSKSSLSDLIVAKVALSIAFTDSNPAVYMESSIKALEAACRSVSSQVISDLQGTFDETSAYNAFEFLGIVKFIRFLFESGLEMDFTFHIFPENVIDTWKDILLKAGTNHFRNRNSYTPVSSRKKHKSQNFDSDDSEAEGQFSDDNIPHSISNRKRKRKETMASKKHSTSPAKSPEGSDAYSHRLHFWIIATISSIFEPSSSHSSVLLKTLSDSATKDPHDFLLYIAICSTIFLPKNNTFHDSKCDLQRIGIILDNIVSSLTRLRELATASLPMHLCGFGVSELLLNWKFSDFDEVRAILRPTGSRNLRSLKCRPQIKCLQIRSAKKCFLVGSSEFHSEFDNEFAKDYIIEPLKNQNPKVRKAGIEALGSALQIFPSESHMTISSDVLRKFPPKPVIDDELFQSRQIKKNDGIESASFSKWLESNLKTVDLKDEKRRSWYETRFAVESDKLFALGTICMYTSDKATRRAATFALLLLSRTEKRQLLTASILERISSHKGYSNVEVFLREEEMYFLHFWMKIKRDNLVHLPIVFTSPTVLRDIARLKLCHTFSVYRKYGAQEDEEDSLCECTAKSYISQNVNTIVSQVITSHLSDLEDCINLFEDSEDSKEISEDNMARFYLLEVADECTDGVIKVLITKCFPIVYVRLLPLLASTKRDLSVGSTKVMNNLRSILPDMDDQIRKKSQILLRESINLDAKSLLDPYEDDYLDTCFHSSIVHISKVISSSSQKKQRAQSQALSINSIEAILQLRNLLENSQSFSLKSSVWKTMEFVMSFIQENSTDTVGFEFCIRSLLALGHHEKNNFLFNVVMKRFLSLLDLWIAKYSHVETFLDTMSVLASTLQLYEYYQSKILQIAERNTQNFLSYHRHAKPLGSIEDNTHIPEKPYNYFRNAINNDIAENISLLHDIISKLFHFRGGNGRTNLSLVQGIDPASLKTLQKLDSKFTLDSVMQVNDELSPGLDLNSLVDYYIEASTTFIQSAKSGNASFGRSPRLDPEERSFLRSLDRLNTTLNALIEKNQLENSMINKFAQLQDTMVKICSEKVHSDIQVIASKISGDIGIFCLSGNSGGIALEESCTKCDTDEVLHSIFISTIGLLSRRIESINITEANFAKDTLKLIAVTKYGQQCRRSKDIPSKSAHLLQSFGDKSAHYGSSVSLPASTLRNLYSSAEAMIEEPKDDSNWCWNDSLWKICPTNHCFPTWVKNIVSSIIICCYDTKSHFQKSRSDSRPLRGGSDFFGACLLMTSMDHELAATLFHGMVYDILTTDLDDSISKDKESRTKTMHPKHHMCGQAASLANQRLTQCFKKTLTDFISLSKTSATITPDIQYTVQLILTTIDKLRSITENKFYKQKLARCYGTVPKFSKKGGNGDETYAKVKPAPSWSGRPYGTVLNFSGLEIAEAYACCKDYTRALYYAEFFADNRLGSSGNTFETTHTYKGKMTDISGFGTLAKLDDATGDHDNQTTAMISLEKILHQCFIGLQEEISLKALSIQTSSLHFKNPDKLSSHHVTNTSSNSSSSILHELMDIDSIIQFKRLTGSIIDNLAVSRGLDQLGLRELSRKYLGGVCASDEKQSQKEFQMLEDEWAEQFWRSYQMNPCLFRTNQDMSALLKQTEPFKLPTPTCERKNSSSIPSYNVSLLKSIQALADGDFTNFSNCILDSRVSIVDSLHRNNGSYIPEIELSSFTLKSSTINQLEELGYVILQGSSQANWMKKYCNVCRHFSLNMSDNELERYMTAHEIFLKFLYSNSSCDEVGTYISDHLLSICDTFRRTNQSSVALSALNRLKEFSQIIDSETKISALRLTFEEAKIQQNFGNTASAVAITKEIINYINALASPSVEEKVLLIETQSQISNWSKYSVDSKVNILNIFLKPAAQSAWKLHQREEIDSKIMSKTNFEYANFAANLYDEVLARLDSHEWKMICIAAKSREDRKSQLEAFLDRKRKEHEASKSSKEKQQIALEYNLMKKELQKVEIEIASDKKEKNDLLSSADNYLKVAIEQYGMALTKSSASGDCYKHVFRLISLWFQNSDEEIEEIMCKWLAQLSTHYFVPLVYQIFSRVDSTDNAFQTTLRNLVTKICIDHPYHSLMQLCALANGDKVQAKRLVNIDKVAAVKKIIERIHIQGNTFTSNLLDSYVLLATAYHEFAMHSTKEWVEKGLTKDIKISHCKGISQNLLLDRCLKGRELQMPCIVTKTPNLRCDAEYESDPVGSELIKAFEAKFSVTDSGIHRPKIIICLGTKGGKYKQLVKGDDDIRQDAVMQQVFATVNTIFSNQRMKSTSSNRNLHICTYSCVPMSPRSGVLEWVMDTMPISPFITGPKNSKEGGADNKYYPGQWKNSDCNIFLANAPSPKSKALRTIYEHYSPVFRFFFLEKFSHSPYLWHAARKAYTRSCAVNSFVGNVLGIGDRHLFNILIKETTGELVHIDFGIVFEQGKLLPIPERVPFRLTRNLIDGMGPLGVEGTFTSAALATTETLRNNASALITVLSAVVSDPLYSWDMSVEKGRKVQQTGYDDEASSQNGFANDVIVADPDDSKQNRGRDNVIAANRVIARINKKLQGYEDGNFGEQHTVEGQVRFLVNQATNVENLSLHFPGWGSWV</sequence>
<dbReference type="PANTHER" id="PTHR37079">
    <property type="entry name" value="SERINE/THREONINE-PROTEIN KINASE ATM"/>
    <property type="match status" value="1"/>
</dbReference>
<dbReference type="GO" id="GO:0005634">
    <property type="term" value="C:nucleus"/>
    <property type="evidence" value="ECO:0007669"/>
    <property type="project" value="UniProtKB-SubCell"/>
</dbReference>
<evidence type="ECO:0000313" key="17">
    <source>
        <dbReference type="Proteomes" id="UP001054902"/>
    </source>
</evidence>
<dbReference type="GO" id="GO:0006281">
    <property type="term" value="P:DNA repair"/>
    <property type="evidence" value="ECO:0007669"/>
    <property type="project" value="InterPro"/>
</dbReference>
<protein>
    <recommendedName>
        <fullName evidence="2">non-specific serine/threonine protein kinase</fullName>
        <ecNumber evidence="2">2.7.11.1</ecNumber>
    </recommendedName>
</protein>
<evidence type="ECO:0000256" key="12">
    <source>
        <dbReference type="SAM" id="MobiDB-lite"/>
    </source>
</evidence>
<dbReference type="InterPro" id="IPR044107">
    <property type="entry name" value="PIKKc_ATM"/>
</dbReference>
<keyword evidence="8" id="KW-0067">ATP-binding</keyword>
<dbReference type="PANTHER" id="PTHR37079:SF4">
    <property type="entry name" value="SERINE_THREONINE-PROTEIN KINASE ATM"/>
    <property type="match status" value="1"/>
</dbReference>
<evidence type="ECO:0000256" key="6">
    <source>
        <dbReference type="ARBA" id="ARBA00022763"/>
    </source>
</evidence>
<dbReference type="SUPFAM" id="SSF56112">
    <property type="entry name" value="Protein kinase-like (PK-like)"/>
    <property type="match status" value="1"/>
</dbReference>
<feature type="domain" description="FAT" evidence="14">
    <location>
        <begin position="2692"/>
        <end position="3066"/>
    </location>
</feature>
<proteinExistence type="predicted"/>
<evidence type="ECO:0000259" key="14">
    <source>
        <dbReference type="PROSITE" id="PS51189"/>
    </source>
</evidence>
<feature type="region of interest" description="Disordered" evidence="12">
    <location>
        <begin position="1084"/>
        <end position="1147"/>
    </location>
</feature>
<dbReference type="Gene3D" id="1.10.1070.11">
    <property type="entry name" value="Phosphatidylinositol 3-/4-kinase, catalytic domain"/>
    <property type="match status" value="1"/>
</dbReference>